<evidence type="ECO:0000313" key="1">
    <source>
        <dbReference type="EMBL" id="OHU08740.1"/>
    </source>
</evidence>
<dbReference type="Proteomes" id="UP000179621">
    <property type="component" value="Unassembled WGS sequence"/>
</dbReference>
<evidence type="ECO:0000313" key="2">
    <source>
        <dbReference type="Proteomes" id="UP000179621"/>
    </source>
</evidence>
<dbReference type="EMBL" id="MLIH01000027">
    <property type="protein sequence ID" value="OHU08740.1"/>
    <property type="molecule type" value="Genomic_DNA"/>
</dbReference>
<dbReference type="RefSeq" id="WP_070911263.1">
    <property type="nucleotide sequence ID" value="NZ_MLIC01000003.1"/>
</dbReference>
<accession>A0ABX3BYB5</accession>
<proteinExistence type="predicted"/>
<sequence length="85" mass="9497">MSEPVALCPFCSSAVDIELYNGTYGCDTGCEYVQFTVQCPTCKRTIYDTGSFGSMDSQEDETEYRERYMAEFAAEVLRIKAAKSS</sequence>
<name>A0ABX3BYB5_9MYCO</name>
<protein>
    <recommendedName>
        <fullName evidence="3">Restriction alleviation protein, Lar family</fullName>
    </recommendedName>
</protein>
<evidence type="ECO:0008006" key="3">
    <source>
        <dbReference type="Google" id="ProtNLM"/>
    </source>
</evidence>
<keyword evidence="2" id="KW-1185">Reference proteome</keyword>
<gene>
    <name evidence="1" type="ORF">BKG73_17115</name>
</gene>
<reference evidence="1 2" key="1">
    <citation type="submission" date="2016-10" db="EMBL/GenBank/DDBJ databases">
        <title>Evaluation of Human, Animal and Environmental Mycobacterium chelonae Isolates by Core Genome Phylogenomic Analysis, Targeted Gene Comparison, and Anti-microbial Susceptibility Patterns: A Tale of Mistaken Identities.</title>
        <authorList>
            <person name="Fogelson S.B."/>
            <person name="Camus A.C."/>
            <person name="Lorenz W."/>
            <person name="Vasireddy R."/>
            <person name="Vasireddy S."/>
            <person name="Smith T."/>
            <person name="Brown-Elliott B.A."/>
            <person name="Wallace R.J.Jr."/>
            <person name="Hasan N.A."/>
            <person name="Reischl U."/>
            <person name="Sanchez S."/>
        </authorList>
    </citation>
    <scope>NUCLEOTIDE SEQUENCE [LARGE SCALE GENOMIC DNA]</scope>
    <source>
        <strain evidence="1 2">8528</strain>
    </source>
</reference>
<organism evidence="1 2">
    <name type="scientific">Mycobacteroides saopaulense</name>
    <dbReference type="NCBI Taxonomy" id="1578165"/>
    <lineage>
        <taxon>Bacteria</taxon>
        <taxon>Bacillati</taxon>
        <taxon>Actinomycetota</taxon>
        <taxon>Actinomycetes</taxon>
        <taxon>Mycobacteriales</taxon>
        <taxon>Mycobacteriaceae</taxon>
        <taxon>Mycobacteroides</taxon>
    </lineage>
</organism>
<comment type="caution">
    <text evidence="1">The sequence shown here is derived from an EMBL/GenBank/DDBJ whole genome shotgun (WGS) entry which is preliminary data.</text>
</comment>